<dbReference type="AlphaFoldDB" id="A0A382M2B2"/>
<dbReference type="EMBL" id="UINC01090781">
    <property type="protein sequence ID" value="SVC43026.1"/>
    <property type="molecule type" value="Genomic_DNA"/>
</dbReference>
<dbReference type="InterPro" id="IPR028098">
    <property type="entry name" value="Glyco_trans_4-like_N"/>
</dbReference>
<feature type="transmembrane region" description="Helical" evidence="1">
    <location>
        <begin position="79"/>
        <end position="96"/>
    </location>
</feature>
<keyword evidence="1" id="KW-0472">Membrane</keyword>
<keyword evidence="1" id="KW-1133">Transmembrane helix</keyword>
<dbReference type="SUPFAM" id="SSF53756">
    <property type="entry name" value="UDP-Glycosyltransferase/glycogen phosphorylase"/>
    <property type="match status" value="1"/>
</dbReference>
<accession>A0A382M2B2</accession>
<reference evidence="3" key="1">
    <citation type="submission" date="2018-05" db="EMBL/GenBank/DDBJ databases">
        <authorList>
            <person name="Lanie J.A."/>
            <person name="Ng W.-L."/>
            <person name="Kazmierczak K.M."/>
            <person name="Andrzejewski T.M."/>
            <person name="Davidsen T.M."/>
            <person name="Wayne K.J."/>
            <person name="Tettelin H."/>
            <person name="Glass J.I."/>
            <person name="Rusch D."/>
            <person name="Podicherti R."/>
            <person name="Tsui H.-C.T."/>
            <person name="Winkler M.E."/>
        </authorList>
    </citation>
    <scope>NUCLEOTIDE SEQUENCE</scope>
</reference>
<sequence>MKILIVSQYFWPENFRINDFIPELIKRGHTVSVLTGIPNYPAGKIFSEYKDQPSKFSAYKEAEIFRVPIITRGSGSIRLFINYISFIISGCIFGSWKLRKFKPDLIFVYEPSPITVGIPAILIGKLKRVPIVFWTLDLWPETLIAVGGIKSKSILWFIEKVVRYIYNNCTLILGQSRSFISSIQNHCDYPERVHYFPSWAEVLPSPVNDS</sequence>
<keyword evidence="1" id="KW-0812">Transmembrane</keyword>
<feature type="domain" description="Glycosyltransferase subfamily 4-like N-terminal" evidence="2">
    <location>
        <begin position="19"/>
        <end position="197"/>
    </location>
</feature>
<name>A0A382M2B2_9ZZZZ</name>
<dbReference type="CDD" id="cd03794">
    <property type="entry name" value="GT4_WbuB-like"/>
    <property type="match status" value="1"/>
</dbReference>
<feature type="non-terminal residue" evidence="3">
    <location>
        <position position="210"/>
    </location>
</feature>
<dbReference type="Pfam" id="PF13439">
    <property type="entry name" value="Glyco_transf_4"/>
    <property type="match status" value="1"/>
</dbReference>
<gene>
    <name evidence="3" type="ORF">METZ01_LOCUS295880</name>
</gene>
<evidence type="ECO:0000256" key="1">
    <source>
        <dbReference type="SAM" id="Phobius"/>
    </source>
</evidence>
<protein>
    <recommendedName>
        <fullName evidence="2">Glycosyltransferase subfamily 4-like N-terminal domain-containing protein</fullName>
    </recommendedName>
</protein>
<organism evidence="3">
    <name type="scientific">marine metagenome</name>
    <dbReference type="NCBI Taxonomy" id="408172"/>
    <lineage>
        <taxon>unclassified sequences</taxon>
        <taxon>metagenomes</taxon>
        <taxon>ecological metagenomes</taxon>
    </lineage>
</organism>
<evidence type="ECO:0000313" key="3">
    <source>
        <dbReference type="EMBL" id="SVC43026.1"/>
    </source>
</evidence>
<evidence type="ECO:0000259" key="2">
    <source>
        <dbReference type="Pfam" id="PF13439"/>
    </source>
</evidence>
<dbReference type="Gene3D" id="3.40.50.2000">
    <property type="entry name" value="Glycogen Phosphorylase B"/>
    <property type="match status" value="1"/>
</dbReference>
<proteinExistence type="predicted"/>